<evidence type="ECO:0000313" key="6">
    <source>
        <dbReference type="Proteomes" id="UP000799766"/>
    </source>
</evidence>
<feature type="compositionally biased region" description="Polar residues" evidence="2">
    <location>
        <begin position="348"/>
        <end position="363"/>
    </location>
</feature>
<name>A0A6A6NXM1_9PEZI</name>
<dbReference type="InterPro" id="IPR031567">
    <property type="entry name" value="CRIM_dom"/>
</dbReference>
<dbReference type="Gene3D" id="2.30.29.30">
    <property type="entry name" value="Pleckstrin-homology domain (PH domain)/Phosphotyrosine-binding domain (PTB)"/>
    <property type="match status" value="1"/>
</dbReference>
<feature type="compositionally biased region" description="Polar residues" evidence="2">
    <location>
        <begin position="634"/>
        <end position="643"/>
    </location>
</feature>
<feature type="compositionally biased region" description="Basic residues" evidence="2">
    <location>
        <begin position="262"/>
        <end position="277"/>
    </location>
</feature>
<dbReference type="InterPro" id="IPR008828">
    <property type="entry name" value="Sin1/Avo1"/>
</dbReference>
<dbReference type="OrthoDB" id="241990at2759"/>
<dbReference type="GO" id="GO:0038203">
    <property type="term" value="P:TORC2 signaling"/>
    <property type="evidence" value="ECO:0007669"/>
    <property type="project" value="TreeGrafter"/>
</dbReference>
<evidence type="ECO:0000259" key="4">
    <source>
        <dbReference type="Pfam" id="PF16979"/>
    </source>
</evidence>
<feature type="compositionally biased region" description="Polar residues" evidence="2">
    <location>
        <begin position="182"/>
        <end position="193"/>
    </location>
</feature>
<dbReference type="InterPro" id="IPR011993">
    <property type="entry name" value="PH-like_dom_sf"/>
</dbReference>
<feature type="compositionally biased region" description="Acidic residues" evidence="2">
    <location>
        <begin position="146"/>
        <end position="163"/>
    </location>
</feature>
<dbReference type="GO" id="GO:0005737">
    <property type="term" value="C:cytoplasm"/>
    <property type="evidence" value="ECO:0007669"/>
    <property type="project" value="TreeGrafter"/>
</dbReference>
<dbReference type="GO" id="GO:0005886">
    <property type="term" value="C:plasma membrane"/>
    <property type="evidence" value="ECO:0007669"/>
    <property type="project" value="TreeGrafter"/>
</dbReference>
<keyword evidence="5" id="KW-0418">Kinase</keyword>
<comment type="similarity">
    <text evidence="1">Belongs to the SIN1 family.</text>
</comment>
<gene>
    <name evidence="5" type="ORF">BDY21DRAFT_50948</name>
</gene>
<feature type="region of interest" description="Disordered" evidence="2">
    <location>
        <begin position="563"/>
        <end position="680"/>
    </location>
</feature>
<sequence>MSLLQNEDFVVWQLRTAYLSRIKDGVGERLINVNNSVVNQPAFRAAGWPSAAPGADIKRTYSPPIPTAGIASDYFQAPTTRGGLRGASGEGGLGRDAMGLGLSSFGGDEGVDEDYGGMVTGGAGSSDTVGPGPSSKRRRRAKEQQEQEEDDSSSLSDESDDEENQRAAQQIKFTKMPLRTRAGSSPLQNTSGLHLQADGRHGPELMITSPSRPPDTEHRLRSGSLGAVTMGGADTPSKERVRRDTVTSSDMSSENELDPSIFKRKQIPHAHRSRRGHLLSQRIQEADEREAETGEMAAEEAETEDTEEAHGEVAPRRRRRARIADPAIGAERLHQVDEEGAETDTSLDSESFTGSPDSGSSLNEDGLASSLAADLPTVPSALGVARDSPRRAAKQVAPGSPGAPSIALEALPPARPISIVHPPVSELTKLLRAKDKPPENPLLRFAPLSGKDDRAALYIKIYCPFSKSSRPLELLLRRTTHEKKPVTVADAIGYALLRYNEEELKPPVDAEKQNVNRWILRMVEDDEVDFDFPPLQRMKPIVDFTSNNNRGVRGRSREKPWDEFGLVEASETEYQDNEKVTPDCSSTDTTNVPTNTSTLALAPSTTPSTIRLADTTDNQQPSSGPSKPAPQPIQPSATTSNPAGAQFRNPITFPPRKDSAYPHAQLADQPTGPVSHATPRMGAPAQVTVRFTDPDAADFPATTRTTTINATTDTYIAEVHEAACAALGVRDPAAHVLRVRGTATVAPADRTVEALGARRELDLGRRRFVSDASAFGFTGAGSPATAAGSSPNAPLLISTGAGAAHAHKKGKRGGAATPRPVEVLMSANSGALAAEKRYVVTRKQPMSFASSSTRILALDGEYMHIMPAGEGGGAGGAGGGPAGGTRAALFADAPARTTTVHFSSVVHSKVNKRHPRSFRVVVYRERETKRYDFEAHTAAEAQEIVAEIKSGVERFGVEKWGDRVA</sequence>
<dbReference type="Pfam" id="PF16979">
    <property type="entry name" value="SIN1_PH"/>
    <property type="match status" value="1"/>
</dbReference>
<dbReference type="Proteomes" id="UP000799766">
    <property type="component" value="Unassembled WGS sequence"/>
</dbReference>
<feature type="compositionally biased region" description="Low complexity" evidence="2">
    <location>
        <begin position="585"/>
        <end position="598"/>
    </location>
</feature>
<dbReference type="InterPro" id="IPR031313">
    <property type="entry name" value="Sin1_PH_dom"/>
</dbReference>
<dbReference type="GO" id="GO:0016301">
    <property type="term" value="F:kinase activity"/>
    <property type="evidence" value="ECO:0007669"/>
    <property type="project" value="UniProtKB-KW"/>
</dbReference>
<feature type="domain" description="SIN1-type PH" evidence="4">
    <location>
        <begin position="835"/>
        <end position="953"/>
    </location>
</feature>
<evidence type="ECO:0000256" key="2">
    <source>
        <dbReference type="SAM" id="MobiDB-lite"/>
    </source>
</evidence>
<evidence type="ECO:0000259" key="3">
    <source>
        <dbReference type="Pfam" id="PF16978"/>
    </source>
</evidence>
<keyword evidence="5" id="KW-0808">Transferase</keyword>
<feature type="compositionally biased region" description="Acidic residues" evidence="2">
    <location>
        <begin position="338"/>
        <end position="347"/>
    </location>
</feature>
<reference evidence="5" key="1">
    <citation type="journal article" date="2020" name="Stud. Mycol.">
        <title>101 Dothideomycetes genomes: a test case for predicting lifestyles and emergence of pathogens.</title>
        <authorList>
            <person name="Haridas S."/>
            <person name="Albert R."/>
            <person name="Binder M."/>
            <person name="Bloem J."/>
            <person name="Labutti K."/>
            <person name="Salamov A."/>
            <person name="Andreopoulos B."/>
            <person name="Baker S."/>
            <person name="Barry K."/>
            <person name="Bills G."/>
            <person name="Bluhm B."/>
            <person name="Cannon C."/>
            <person name="Castanera R."/>
            <person name="Culley D."/>
            <person name="Daum C."/>
            <person name="Ezra D."/>
            <person name="Gonzalez J."/>
            <person name="Henrissat B."/>
            <person name="Kuo A."/>
            <person name="Liang C."/>
            <person name="Lipzen A."/>
            <person name="Lutzoni F."/>
            <person name="Magnuson J."/>
            <person name="Mondo S."/>
            <person name="Nolan M."/>
            <person name="Ohm R."/>
            <person name="Pangilinan J."/>
            <person name="Park H.-J."/>
            <person name="Ramirez L."/>
            <person name="Alfaro M."/>
            <person name="Sun H."/>
            <person name="Tritt A."/>
            <person name="Yoshinaga Y."/>
            <person name="Zwiers L.-H."/>
            <person name="Turgeon B."/>
            <person name="Goodwin S."/>
            <person name="Spatafora J."/>
            <person name="Crous P."/>
            <person name="Grigoriev I."/>
        </authorList>
    </citation>
    <scope>NUCLEOTIDE SEQUENCE</scope>
    <source>
        <strain evidence="5">ATCC 16933</strain>
    </source>
</reference>
<feature type="region of interest" description="Disordered" evidence="2">
    <location>
        <begin position="104"/>
        <end position="366"/>
    </location>
</feature>
<proteinExistence type="inferred from homology"/>
<dbReference type="GO" id="GO:0031932">
    <property type="term" value="C:TORC2 complex"/>
    <property type="evidence" value="ECO:0007669"/>
    <property type="project" value="InterPro"/>
</dbReference>
<evidence type="ECO:0000313" key="5">
    <source>
        <dbReference type="EMBL" id="KAF2456451.1"/>
    </source>
</evidence>
<feature type="domain" description="CRIM" evidence="3">
    <location>
        <begin position="425"/>
        <end position="578"/>
    </location>
</feature>
<keyword evidence="6" id="KW-1185">Reference proteome</keyword>
<feature type="compositionally biased region" description="Acidic residues" evidence="2">
    <location>
        <begin position="297"/>
        <end position="307"/>
    </location>
</feature>
<accession>A0A6A6NXM1</accession>
<dbReference type="PANTHER" id="PTHR13335:SF1">
    <property type="entry name" value="TARGET OF RAPAMYCIN COMPLEX 2 SUBUNIT MAPKAP1"/>
    <property type="match status" value="1"/>
</dbReference>
<dbReference type="EMBL" id="MU001683">
    <property type="protein sequence ID" value="KAF2456451.1"/>
    <property type="molecule type" value="Genomic_DNA"/>
</dbReference>
<organism evidence="5 6">
    <name type="scientific">Lineolata rhizophorae</name>
    <dbReference type="NCBI Taxonomy" id="578093"/>
    <lineage>
        <taxon>Eukaryota</taxon>
        <taxon>Fungi</taxon>
        <taxon>Dikarya</taxon>
        <taxon>Ascomycota</taxon>
        <taxon>Pezizomycotina</taxon>
        <taxon>Dothideomycetes</taxon>
        <taxon>Dothideomycetes incertae sedis</taxon>
        <taxon>Lineolatales</taxon>
        <taxon>Lineolataceae</taxon>
        <taxon>Lineolata</taxon>
    </lineage>
</organism>
<dbReference type="GO" id="GO:0005546">
    <property type="term" value="F:phosphatidylinositol-4,5-bisphosphate binding"/>
    <property type="evidence" value="ECO:0007669"/>
    <property type="project" value="TreeGrafter"/>
</dbReference>
<feature type="compositionally biased region" description="Basic and acidic residues" evidence="2">
    <location>
        <begin position="236"/>
        <end position="245"/>
    </location>
</feature>
<dbReference type="AlphaFoldDB" id="A0A6A6NXM1"/>
<dbReference type="PANTHER" id="PTHR13335">
    <property type="entry name" value="TARGET OF RAPAMYCIN COMPLEX 2 SUBUNIT MAPKAP1"/>
    <property type="match status" value="1"/>
</dbReference>
<feature type="compositionally biased region" description="Polar residues" evidence="2">
    <location>
        <begin position="603"/>
        <end position="625"/>
    </location>
</feature>
<evidence type="ECO:0000256" key="1">
    <source>
        <dbReference type="ARBA" id="ARBA00009407"/>
    </source>
</evidence>
<protein>
    <submittedName>
        <fullName evidence="5">Stress-activated map kinase interacting protein 1-domain-containing protein</fullName>
    </submittedName>
</protein>
<dbReference type="Pfam" id="PF16978">
    <property type="entry name" value="CRIM"/>
    <property type="match status" value="1"/>
</dbReference>